<feature type="transmembrane region" description="Helical" evidence="7">
    <location>
        <begin position="93"/>
        <end position="114"/>
    </location>
</feature>
<evidence type="ECO:0000313" key="8">
    <source>
        <dbReference type="EMBL" id="GGF86339.1"/>
    </source>
</evidence>
<evidence type="ECO:0000256" key="2">
    <source>
        <dbReference type="ARBA" id="ARBA00005262"/>
    </source>
</evidence>
<keyword evidence="5 7" id="KW-1133">Transmembrane helix</keyword>
<evidence type="ECO:0000256" key="5">
    <source>
        <dbReference type="ARBA" id="ARBA00022989"/>
    </source>
</evidence>
<reference evidence="8" key="1">
    <citation type="journal article" date="2014" name="Int. J. Syst. Evol. Microbiol.">
        <title>Complete genome sequence of Corynebacterium casei LMG S-19264T (=DSM 44701T), isolated from a smear-ripened cheese.</title>
        <authorList>
            <consortium name="US DOE Joint Genome Institute (JGI-PGF)"/>
            <person name="Walter F."/>
            <person name="Albersmeier A."/>
            <person name="Kalinowski J."/>
            <person name="Ruckert C."/>
        </authorList>
    </citation>
    <scope>NUCLEOTIDE SEQUENCE</scope>
    <source>
        <strain evidence="8">CCM 7897</strain>
    </source>
</reference>
<dbReference type="GO" id="GO:0005886">
    <property type="term" value="C:plasma membrane"/>
    <property type="evidence" value="ECO:0007669"/>
    <property type="project" value="UniProtKB-SubCell"/>
</dbReference>
<proteinExistence type="inferred from homology"/>
<dbReference type="RefSeq" id="WP_188583860.1">
    <property type="nucleotide sequence ID" value="NZ_BMCT01000011.1"/>
</dbReference>
<evidence type="ECO:0000256" key="4">
    <source>
        <dbReference type="ARBA" id="ARBA00022692"/>
    </source>
</evidence>
<reference evidence="8" key="2">
    <citation type="submission" date="2020-09" db="EMBL/GenBank/DDBJ databases">
        <authorList>
            <person name="Sun Q."/>
            <person name="Sedlacek I."/>
        </authorList>
    </citation>
    <scope>NUCLEOTIDE SEQUENCE</scope>
    <source>
        <strain evidence="8">CCM 7897</strain>
    </source>
</reference>
<evidence type="ECO:0000256" key="1">
    <source>
        <dbReference type="ARBA" id="ARBA00004651"/>
    </source>
</evidence>
<comment type="subcellular location">
    <subcellularLocation>
        <location evidence="1">Cell membrane</location>
        <topology evidence="1">Multi-pass membrane protein</topology>
    </subcellularLocation>
</comment>
<dbReference type="Pfam" id="PF02417">
    <property type="entry name" value="Chromate_transp"/>
    <property type="match status" value="1"/>
</dbReference>
<evidence type="ECO:0000256" key="3">
    <source>
        <dbReference type="ARBA" id="ARBA00022475"/>
    </source>
</evidence>
<dbReference type="AlphaFoldDB" id="A0A917CEX8"/>
<feature type="transmembrane region" description="Helical" evidence="7">
    <location>
        <begin position="158"/>
        <end position="189"/>
    </location>
</feature>
<keyword evidence="3" id="KW-1003">Cell membrane</keyword>
<sequence length="234" mass="23796">MSDITAGEGAPATAQDAPPSILAIFLAFLSIGATSFGGGVVAYLRSALVGRHRWVDDETFIELLSICQSLPGLNASNMAILVGDRLRGTSGAAAALVGICLPGGLMMVAAAIAYGAAHSQGNVVDGMLHGVSAAAVGMVLAVSLQLGFKTLKNYADLVFVALTIIGVEVFHLSVLVVLAGVGALAIFWYRPGGASKDGALFAGTLRFLDGTAARLSRSKGKDKTGKDKKTGGHP</sequence>
<comment type="caution">
    <text evidence="8">The sequence shown here is derived from an EMBL/GenBank/DDBJ whole genome shotgun (WGS) entry which is preliminary data.</text>
</comment>
<evidence type="ECO:0008006" key="10">
    <source>
        <dbReference type="Google" id="ProtNLM"/>
    </source>
</evidence>
<dbReference type="GO" id="GO:0015109">
    <property type="term" value="F:chromate transmembrane transporter activity"/>
    <property type="evidence" value="ECO:0007669"/>
    <property type="project" value="InterPro"/>
</dbReference>
<dbReference type="PANTHER" id="PTHR43663">
    <property type="entry name" value="CHROMATE TRANSPORT PROTEIN-RELATED"/>
    <property type="match status" value="1"/>
</dbReference>
<dbReference type="PANTHER" id="PTHR43663:SF1">
    <property type="entry name" value="CHROMATE TRANSPORTER"/>
    <property type="match status" value="1"/>
</dbReference>
<feature type="transmembrane region" description="Helical" evidence="7">
    <location>
        <begin position="20"/>
        <end position="44"/>
    </location>
</feature>
<comment type="similarity">
    <text evidence="2">Belongs to the chromate ion transporter (CHR) (TC 2.A.51) family.</text>
</comment>
<name>A0A917CEX8_9HYPH</name>
<evidence type="ECO:0000313" key="9">
    <source>
        <dbReference type="Proteomes" id="UP000606044"/>
    </source>
</evidence>
<gene>
    <name evidence="8" type="ORF">GCM10007301_52780</name>
</gene>
<dbReference type="Proteomes" id="UP000606044">
    <property type="component" value="Unassembled WGS sequence"/>
</dbReference>
<accession>A0A917CEX8</accession>
<feature type="transmembrane region" description="Helical" evidence="7">
    <location>
        <begin position="126"/>
        <end position="146"/>
    </location>
</feature>
<keyword evidence="9" id="KW-1185">Reference proteome</keyword>
<evidence type="ECO:0000256" key="7">
    <source>
        <dbReference type="SAM" id="Phobius"/>
    </source>
</evidence>
<evidence type="ECO:0000256" key="6">
    <source>
        <dbReference type="ARBA" id="ARBA00023136"/>
    </source>
</evidence>
<dbReference type="InterPro" id="IPR003370">
    <property type="entry name" value="Chromate_transpt"/>
</dbReference>
<keyword evidence="6 7" id="KW-0472">Membrane</keyword>
<protein>
    <recommendedName>
        <fullName evidence="10">Chromate transporter</fullName>
    </recommendedName>
</protein>
<organism evidence="8 9">
    <name type="scientific">Azorhizobium oxalatiphilum</name>
    <dbReference type="NCBI Taxonomy" id="980631"/>
    <lineage>
        <taxon>Bacteria</taxon>
        <taxon>Pseudomonadati</taxon>
        <taxon>Pseudomonadota</taxon>
        <taxon>Alphaproteobacteria</taxon>
        <taxon>Hyphomicrobiales</taxon>
        <taxon>Xanthobacteraceae</taxon>
        <taxon>Azorhizobium</taxon>
    </lineage>
</organism>
<dbReference type="EMBL" id="BMCT01000011">
    <property type="protein sequence ID" value="GGF86339.1"/>
    <property type="molecule type" value="Genomic_DNA"/>
</dbReference>
<dbReference type="InterPro" id="IPR052518">
    <property type="entry name" value="CHR_Transporter"/>
</dbReference>
<keyword evidence="4 7" id="KW-0812">Transmembrane</keyword>